<dbReference type="Proteomes" id="UP000678499">
    <property type="component" value="Unassembled WGS sequence"/>
</dbReference>
<dbReference type="GO" id="GO:0005929">
    <property type="term" value="C:cilium"/>
    <property type="evidence" value="ECO:0007669"/>
    <property type="project" value="TreeGrafter"/>
</dbReference>
<evidence type="ECO:0000259" key="1">
    <source>
        <dbReference type="Pfam" id="PF23335"/>
    </source>
</evidence>
<dbReference type="InterPro" id="IPR056456">
    <property type="entry name" value="Beta-prop_IFT80_2nd"/>
</dbReference>
<keyword evidence="3" id="KW-1185">Reference proteome</keyword>
<proteinExistence type="predicted"/>
<gene>
    <name evidence="2" type="ORF">NMOB1V02_LOCUS13444</name>
</gene>
<accession>A0A7R9GKH6</accession>
<protein>
    <recommendedName>
        <fullName evidence="1">IFT80 second beta-propeller domain-containing protein</fullName>
    </recommendedName>
</protein>
<name>A0A7R9GKH6_9CRUS</name>
<dbReference type="PANTHER" id="PTHR24098">
    <property type="entry name" value="OUTER SEGMENT 5"/>
    <property type="match status" value="1"/>
</dbReference>
<dbReference type="AlphaFoldDB" id="A0A7R9GKH6"/>
<dbReference type="EMBL" id="CAJPEX010024868">
    <property type="protein sequence ID" value="CAG0925994.1"/>
    <property type="molecule type" value="Genomic_DNA"/>
</dbReference>
<dbReference type="OrthoDB" id="408728at2759"/>
<sequence length="209" mass="23752">DRVIQLSLAFEHLVVVTTNQCLVYTTKNWNTPVIFNLRESNVRLILQAEKVFLLADGANLYVHAYDGKLVTNPKWPGLRPDLLNAKTLSLSNDTIAVREKNDEKHILFFDAASGKALNDQKPFAHTTEVMEVALNQGGSVADRRCAFVDRNRDLFLCFTRKEPPNNFRVAKLGNMIQSICWKDSVNMLAVLHNGKLTIWYYPNAVYVDK</sequence>
<organism evidence="2">
    <name type="scientific">Notodromas monacha</name>
    <dbReference type="NCBI Taxonomy" id="399045"/>
    <lineage>
        <taxon>Eukaryota</taxon>
        <taxon>Metazoa</taxon>
        <taxon>Ecdysozoa</taxon>
        <taxon>Arthropoda</taxon>
        <taxon>Crustacea</taxon>
        <taxon>Oligostraca</taxon>
        <taxon>Ostracoda</taxon>
        <taxon>Podocopa</taxon>
        <taxon>Podocopida</taxon>
        <taxon>Cypridocopina</taxon>
        <taxon>Cypridoidea</taxon>
        <taxon>Cyprididae</taxon>
        <taxon>Notodromas</taxon>
    </lineage>
</organism>
<feature type="non-terminal residue" evidence="2">
    <location>
        <position position="1"/>
    </location>
</feature>
<dbReference type="GO" id="GO:0060271">
    <property type="term" value="P:cilium assembly"/>
    <property type="evidence" value="ECO:0007669"/>
    <property type="project" value="TreeGrafter"/>
</dbReference>
<dbReference type="Pfam" id="PF23335">
    <property type="entry name" value="Beta-prop_IFT80_2nd"/>
    <property type="match status" value="1"/>
</dbReference>
<evidence type="ECO:0000313" key="2">
    <source>
        <dbReference type="EMBL" id="CAD7285842.1"/>
    </source>
</evidence>
<feature type="domain" description="IFT80 second beta-propeller" evidence="1">
    <location>
        <begin position="1"/>
        <end position="209"/>
    </location>
</feature>
<reference evidence="2" key="1">
    <citation type="submission" date="2020-11" db="EMBL/GenBank/DDBJ databases">
        <authorList>
            <person name="Tran Van P."/>
        </authorList>
    </citation>
    <scope>NUCLEOTIDE SEQUENCE</scope>
</reference>
<evidence type="ECO:0000313" key="3">
    <source>
        <dbReference type="Proteomes" id="UP000678499"/>
    </source>
</evidence>
<dbReference type="InterPro" id="IPR036322">
    <property type="entry name" value="WD40_repeat_dom_sf"/>
</dbReference>
<dbReference type="PANTHER" id="PTHR24098:SF0">
    <property type="entry name" value="OUTER SEGMENT 5"/>
    <property type="match status" value="1"/>
</dbReference>
<dbReference type="EMBL" id="OA906905">
    <property type="protein sequence ID" value="CAD7285842.1"/>
    <property type="molecule type" value="Genomic_DNA"/>
</dbReference>
<feature type="non-terminal residue" evidence="2">
    <location>
        <position position="209"/>
    </location>
</feature>
<dbReference type="SUPFAM" id="SSF50978">
    <property type="entry name" value="WD40 repeat-like"/>
    <property type="match status" value="1"/>
</dbReference>
<dbReference type="GO" id="GO:0030992">
    <property type="term" value="C:intraciliary transport particle B"/>
    <property type="evidence" value="ECO:0007669"/>
    <property type="project" value="TreeGrafter"/>
</dbReference>